<evidence type="ECO:0000313" key="3">
    <source>
        <dbReference type="Proteomes" id="UP000266841"/>
    </source>
</evidence>
<dbReference type="AlphaFoldDB" id="K0R207"/>
<evidence type="ECO:0000313" key="2">
    <source>
        <dbReference type="EMBL" id="EJK45069.1"/>
    </source>
</evidence>
<feature type="compositionally biased region" description="Basic and acidic residues" evidence="1">
    <location>
        <begin position="87"/>
        <end position="108"/>
    </location>
</feature>
<proteinExistence type="predicted"/>
<accession>K0R207</accession>
<feature type="region of interest" description="Disordered" evidence="1">
    <location>
        <begin position="87"/>
        <end position="204"/>
    </location>
</feature>
<gene>
    <name evidence="2" type="ORF">THAOC_36335</name>
</gene>
<organism evidence="2 3">
    <name type="scientific">Thalassiosira oceanica</name>
    <name type="common">Marine diatom</name>
    <dbReference type="NCBI Taxonomy" id="159749"/>
    <lineage>
        <taxon>Eukaryota</taxon>
        <taxon>Sar</taxon>
        <taxon>Stramenopiles</taxon>
        <taxon>Ochrophyta</taxon>
        <taxon>Bacillariophyta</taxon>
        <taxon>Coscinodiscophyceae</taxon>
        <taxon>Thalassiosirophycidae</taxon>
        <taxon>Thalassiosirales</taxon>
        <taxon>Thalassiosiraceae</taxon>
        <taxon>Thalassiosira</taxon>
    </lineage>
</organism>
<feature type="compositionally biased region" description="Basic and acidic residues" evidence="1">
    <location>
        <begin position="119"/>
        <end position="144"/>
    </location>
</feature>
<feature type="non-terminal residue" evidence="2">
    <location>
        <position position="1"/>
    </location>
</feature>
<feature type="compositionally biased region" description="Basic residues" evidence="1">
    <location>
        <begin position="145"/>
        <end position="156"/>
    </location>
</feature>
<keyword evidence="3" id="KW-1185">Reference proteome</keyword>
<comment type="caution">
    <text evidence="2">The sequence shown here is derived from an EMBL/GenBank/DDBJ whole genome shotgun (WGS) entry which is preliminary data.</text>
</comment>
<reference evidence="2 3" key="1">
    <citation type="journal article" date="2012" name="Genome Biol.">
        <title>Genome and low-iron response of an oceanic diatom adapted to chronic iron limitation.</title>
        <authorList>
            <person name="Lommer M."/>
            <person name="Specht M."/>
            <person name="Roy A.S."/>
            <person name="Kraemer L."/>
            <person name="Andreson R."/>
            <person name="Gutowska M.A."/>
            <person name="Wolf J."/>
            <person name="Bergner S.V."/>
            <person name="Schilhabel M.B."/>
            <person name="Klostermeier U.C."/>
            <person name="Beiko R.G."/>
            <person name="Rosenstiel P."/>
            <person name="Hippler M."/>
            <person name="Laroche J."/>
        </authorList>
    </citation>
    <scope>NUCLEOTIDE SEQUENCE [LARGE SCALE GENOMIC DNA]</scope>
    <source>
        <strain evidence="2 3">CCMP1005</strain>
    </source>
</reference>
<protein>
    <submittedName>
        <fullName evidence="2">Uncharacterized protein</fullName>
    </submittedName>
</protein>
<sequence length="281" mass="31705">KTAQKLSIENKNRNEVWKAREQENPMAPGRMSKDTMVYELWSFKHCRNVGGRRAGRPDDVRPGVRPVDLFRRLAHVRLPLPQHRLRLVRDPHGQRGDRVGGLRVERGRHGGHRGQPAAWEHEDGRADRQRHPGEDGRDGPGGRERLRRVRWGRGRRAGGDRAGEPARTAPRAVPRHGGVGRRDRRGPSEADVGRRRRRRQGTLPGTLLEEVTARRGPGKGALDGDWGSKYNNQPSARAAADIKRRERSISFVEGADSKVVGVREQRGEPKTVEVFYPIAEN</sequence>
<dbReference type="Proteomes" id="UP000266841">
    <property type="component" value="Unassembled WGS sequence"/>
</dbReference>
<evidence type="ECO:0000256" key="1">
    <source>
        <dbReference type="SAM" id="MobiDB-lite"/>
    </source>
</evidence>
<name>K0R207_THAOC</name>
<dbReference type="EMBL" id="AGNL01048833">
    <property type="protein sequence ID" value="EJK45069.1"/>
    <property type="molecule type" value="Genomic_DNA"/>
</dbReference>